<dbReference type="InterPro" id="IPR025622">
    <property type="entry name" value="YqzE"/>
</dbReference>
<dbReference type="AlphaFoldDB" id="A0A848M5G0"/>
<comment type="caution">
    <text evidence="1">The sequence shown here is derived from an EMBL/GenBank/DDBJ whole genome shotgun (WGS) entry which is preliminary data.</text>
</comment>
<sequence>MASSDELIKYITQRVVRYIDTPKEIRKSKPKRETWSTRWFGMIPFSMSLWKEELVTKTQTRITKKRR</sequence>
<dbReference type="EMBL" id="JABBPN010000004">
    <property type="protein sequence ID" value="NMO95342.1"/>
    <property type="molecule type" value="Genomic_DNA"/>
</dbReference>
<proteinExistence type="predicted"/>
<reference evidence="1 2" key="1">
    <citation type="submission" date="2020-04" db="EMBL/GenBank/DDBJ databases">
        <title>Paenibacillus algicola sp. nov., a novel marine bacterium producing alginate lyase.</title>
        <authorList>
            <person name="Huang H."/>
        </authorList>
    </citation>
    <scope>NUCLEOTIDE SEQUENCE [LARGE SCALE GENOMIC DNA]</scope>
    <source>
        <strain evidence="1 2">L7-75</strain>
    </source>
</reference>
<evidence type="ECO:0000313" key="1">
    <source>
        <dbReference type="EMBL" id="NMO95342.1"/>
    </source>
</evidence>
<name>A0A848M5G0_PAELE</name>
<keyword evidence="2" id="KW-1185">Reference proteome</keyword>
<evidence type="ECO:0000313" key="2">
    <source>
        <dbReference type="Proteomes" id="UP000565468"/>
    </source>
</evidence>
<organism evidence="1 2">
    <name type="scientific">Paenibacillus lemnae</name>
    <dbReference type="NCBI Taxonomy" id="1330551"/>
    <lineage>
        <taxon>Bacteria</taxon>
        <taxon>Bacillati</taxon>
        <taxon>Bacillota</taxon>
        <taxon>Bacilli</taxon>
        <taxon>Bacillales</taxon>
        <taxon>Paenibacillaceae</taxon>
        <taxon>Paenibacillus</taxon>
    </lineage>
</organism>
<dbReference type="RefSeq" id="WP_169504133.1">
    <property type="nucleotide sequence ID" value="NZ_JABBPN010000004.1"/>
</dbReference>
<gene>
    <name evidence="1" type="ORF">HII30_06015</name>
</gene>
<dbReference type="Pfam" id="PF14038">
    <property type="entry name" value="YqzE"/>
    <property type="match status" value="1"/>
</dbReference>
<protein>
    <submittedName>
        <fullName evidence="1">YqzE family protein</fullName>
    </submittedName>
</protein>
<dbReference type="Proteomes" id="UP000565468">
    <property type="component" value="Unassembled WGS sequence"/>
</dbReference>
<accession>A0A848M5G0</accession>